<evidence type="ECO:0000256" key="1">
    <source>
        <dbReference type="SAM" id="SignalP"/>
    </source>
</evidence>
<dbReference type="EMBL" id="JAAKZI010000008">
    <property type="protein sequence ID" value="NGN83156.1"/>
    <property type="molecule type" value="Genomic_DNA"/>
</dbReference>
<keyword evidence="3" id="KW-1185">Reference proteome</keyword>
<reference evidence="2 3" key="1">
    <citation type="submission" date="2020-02" db="EMBL/GenBank/DDBJ databases">
        <title>Genome sequence of the type strain DSM 27180 of Arthrobacter silviterrae.</title>
        <authorList>
            <person name="Gao J."/>
            <person name="Sun J."/>
        </authorList>
    </citation>
    <scope>NUCLEOTIDE SEQUENCE [LARGE SCALE GENOMIC DNA]</scope>
    <source>
        <strain evidence="2 3">DSM 27180</strain>
    </source>
</reference>
<dbReference type="PROSITE" id="PS51257">
    <property type="entry name" value="PROKAR_LIPOPROTEIN"/>
    <property type="match status" value="1"/>
</dbReference>
<dbReference type="Proteomes" id="UP000479226">
    <property type="component" value="Unassembled WGS sequence"/>
</dbReference>
<accession>A0ABX0D8E2</accession>
<gene>
    <name evidence="2" type="ORF">G6N77_06725</name>
</gene>
<comment type="caution">
    <text evidence="2">The sequence shown here is derived from an EMBL/GenBank/DDBJ whole genome shotgun (WGS) entry which is preliminary data.</text>
</comment>
<keyword evidence="1" id="KW-0732">Signal</keyword>
<dbReference type="RefSeq" id="WP_165181254.1">
    <property type="nucleotide sequence ID" value="NZ_JAAKZI010000008.1"/>
</dbReference>
<feature type="signal peptide" evidence="1">
    <location>
        <begin position="1"/>
        <end position="18"/>
    </location>
</feature>
<feature type="chain" id="PRO_5046128288" description="DUF4352 domain-containing protein" evidence="1">
    <location>
        <begin position="19"/>
        <end position="214"/>
    </location>
</feature>
<proteinExistence type="predicted"/>
<name>A0ABX0D8E2_9MICC</name>
<evidence type="ECO:0008006" key="4">
    <source>
        <dbReference type="Google" id="ProtNLM"/>
    </source>
</evidence>
<organism evidence="2 3">
    <name type="scientific">Arthrobacter silviterrae</name>
    <dbReference type="NCBI Taxonomy" id="2026658"/>
    <lineage>
        <taxon>Bacteria</taxon>
        <taxon>Bacillati</taxon>
        <taxon>Actinomycetota</taxon>
        <taxon>Actinomycetes</taxon>
        <taxon>Micrococcales</taxon>
        <taxon>Micrococcaceae</taxon>
        <taxon>Arthrobacter</taxon>
    </lineage>
</organism>
<evidence type="ECO:0000313" key="2">
    <source>
        <dbReference type="EMBL" id="NGN83156.1"/>
    </source>
</evidence>
<sequence>MNRSPVIPIFIASVIVLAGCGGAAATTSQPVASRTATAQPALVATTPAPTTAPPTVAPPTLSVRGNHIKAVGEPAGLTDTNNGNMMVKFTVDKIIVDPQCTGPGATKPENGHFIEIVETVVTGTAAKTNPALASGFAADYGWTLVTPDGNTSGAGTATSAALACLPGKDQIENSILPGDKSTGAFVIDVPSTRGTLVYKIMGVDAGWEYQIPGK</sequence>
<evidence type="ECO:0000313" key="3">
    <source>
        <dbReference type="Proteomes" id="UP000479226"/>
    </source>
</evidence>
<protein>
    <recommendedName>
        <fullName evidence="4">DUF4352 domain-containing protein</fullName>
    </recommendedName>
</protein>